<gene>
    <name evidence="3" type="ORF">N803_10340</name>
</gene>
<dbReference type="Proteomes" id="UP000030011">
    <property type="component" value="Unassembled WGS sequence"/>
</dbReference>
<dbReference type="OrthoDB" id="4856867at2"/>
<dbReference type="GO" id="GO:0008168">
    <property type="term" value="F:methyltransferase activity"/>
    <property type="evidence" value="ECO:0007669"/>
    <property type="project" value="UniProtKB-KW"/>
</dbReference>
<reference evidence="3 4" key="1">
    <citation type="submission" date="2013-08" db="EMBL/GenBank/DDBJ databases">
        <title>The genome sequence of Knoellia subterranea.</title>
        <authorList>
            <person name="Zhu W."/>
            <person name="Wang G."/>
        </authorList>
    </citation>
    <scope>NUCLEOTIDE SEQUENCE [LARGE SCALE GENOMIC DNA]</scope>
    <source>
        <strain evidence="3 4">KCTC 19937</strain>
    </source>
</reference>
<dbReference type="EMBL" id="AVPK01000003">
    <property type="protein sequence ID" value="KGN38153.1"/>
    <property type="molecule type" value="Genomic_DNA"/>
</dbReference>
<dbReference type="GO" id="GO:0032259">
    <property type="term" value="P:methylation"/>
    <property type="evidence" value="ECO:0007669"/>
    <property type="project" value="UniProtKB-KW"/>
</dbReference>
<name>A0A0A0JM00_9MICO</name>
<evidence type="ECO:0000256" key="2">
    <source>
        <dbReference type="ARBA" id="ARBA00022679"/>
    </source>
</evidence>
<dbReference type="InterPro" id="IPR038375">
    <property type="entry name" value="NDUFAF7_sf"/>
</dbReference>
<keyword evidence="2" id="KW-0808">Transferase</keyword>
<dbReference type="STRING" id="1385521.N803_10340"/>
<proteinExistence type="predicted"/>
<dbReference type="SUPFAM" id="SSF53335">
    <property type="entry name" value="S-adenosyl-L-methionine-dependent methyltransferases"/>
    <property type="match status" value="1"/>
</dbReference>
<protein>
    <recommendedName>
        <fullName evidence="5">SAM-dependent methyltransferase</fullName>
    </recommendedName>
</protein>
<dbReference type="InterPro" id="IPR029063">
    <property type="entry name" value="SAM-dependent_MTases_sf"/>
</dbReference>
<dbReference type="RefSeq" id="WP_035903701.1">
    <property type="nucleotide sequence ID" value="NZ_AVPK01000003.1"/>
</dbReference>
<dbReference type="Gene3D" id="3.40.50.12710">
    <property type="match status" value="1"/>
</dbReference>
<evidence type="ECO:0000256" key="1">
    <source>
        <dbReference type="ARBA" id="ARBA00022603"/>
    </source>
</evidence>
<comment type="caution">
    <text evidence="3">The sequence shown here is derived from an EMBL/GenBank/DDBJ whole genome shotgun (WGS) entry which is preliminary data.</text>
</comment>
<dbReference type="InterPro" id="IPR003788">
    <property type="entry name" value="NDUFAF7"/>
</dbReference>
<keyword evidence="1" id="KW-0489">Methyltransferase</keyword>
<evidence type="ECO:0000313" key="4">
    <source>
        <dbReference type="Proteomes" id="UP000030011"/>
    </source>
</evidence>
<evidence type="ECO:0000313" key="3">
    <source>
        <dbReference type="EMBL" id="KGN38153.1"/>
    </source>
</evidence>
<sequence length="316" mass="34256">MSPRPWRDAWFDALYGPTGFYRRDEGPAGHFTTSAHGPLGAVLAEVVARLADETGVCRVLDFACGRGELLGHLHNLRPDLELVGVDVVERPHHLPSAIDWVRSPGGTGVPDELRDLDAVVLAHEWLDVVPCTVAEVDDDGVLREVLVDGAGTESLGDELSGADKGWADTWWPTTTPGDRVEVGLSRDLAWRELVSRNRTGVTIAVDYGHTRLERPTHGTLTAYREGQVTHPRPDGLHDLTAHVATDSLGADEVVTQRELLHRLGLTAATPEHARASSDPLGYVHALARTSAIAALTDPNGLGGFHWAMTRHTRDHA</sequence>
<accession>A0A0A0JM00</accession>
<evidence type="ECO:0008006" key="5">
    <source>
        <dbReference type="Google" id="ProtNLM"/>
    </source>
</evidence>
<organism evidence="3 4">
    <name type="scientific">Knoellia subterranea KCTC 19937</name>
    <dbReference type="NCBI Taxonomy" id="1385521"/>
    <lineage>
        <taxon>Bacteria</taxon>
        <taxon>Bacillati</taxon>
        <taxon>Actinomycetota</taxon>
        <taxon>Actinomycetes</taxon>
        <taxon>Micrococcales</taxon>
        <taxon>Intrasporangiaceae</taxon>
        <taxon>Knoellia</taxon>
    </lineage>
</organism>
<keyword evidence="4" id="KW-1185">Reference proteome</keyword>
<dbReference type="AlphaFoldDB" id="A0A0A0JM00"/>
<dbReference type="eggNOG" id="COG1565">
    <property type="taxonomic scope" value="Bacteria"/>
</dbReference>
<dbReference type="Pfam" id="PF02636">
    <property type="entry name" value="Methyltransf_28"/>
    <property type="match status" value="1"/>
</dbReference>